<dbReference type="InterPro" id="IPR008978">
    <property type="entry name" value="HSP20-like_chaperone"/>
</dbReference>
<evidence type="ECO:0000259" key="3">
    <source>
        <dbReference type="PROSITE" id="PS01031"/>
    </source>
</evidence>
<comment type="similarity">
    <text evidence="1 2">Belongs to the small heat shock protein (HSP20) family.</text>
</comment>
<evidence type="ECO:0000256" key="2">
    <source>
        <dbReference type="RuleBase" id="RU003616"/>
    </source>
</evidence>
<dbReference type="PROSITE" id="PS01031">
    <property type="entry name" value="SHSP"/>
    <property type="match status" value="1"/>
</dbReference>
<dbReference type="OrthoDB" id="9808910at2"/>
<dbReference type="AlphaFoldDB" id="A0A433MF02"/>
<organism evidence="4 5">
    <name type="scientific">Variovorax guangxiensis</name>
    <dbReference type="NCBI Taxonomy" id="1775474"/>
    <lineage>
        <taxon>Bacteria</taxon>
        <taxon>Pseudomonadati</taxon>
        <taxon>Pseudomonadota</taxon>
        <taxon>Betaproteobacteria</taxon>
        <taxon>Burkholderiales</taxon>
        <taxon>Comamonadaceae</taxon>
        <taxon>Variovorax</taxon>
    </lineage>
</organism>
<evidence type="ECO:0000313" key="4">
    <source>
        <dbReference type="EMBL" id="RUR66334.1"/>
    </source>
</evidence>
<dbReference type="Gene3D" id="2.60.40.790">
    <property type="match status" value="1"/>
</dbReference>
<name>A0A433MF02_9BURK</name>
<accession>A0A433MF02</accession>
<protein>
    <submittedName>
        <fullName evidence="4">Hsp20 family protein</fullName>
    </submittedName>
</protein>
<evidence type="ECO:0000313" key="5">
    <source>
        <dbReference type="Proteomes" id="UP000281118"/>
    </source>
</evidence>
<dbReference type="Proteomes" id="UP000281118">
    <property type="component" value="Unassembled WGS sequence"/>
</dbReference>
<dbReference type="Pfam" id="PF00011">
    <property type="entry name" value="HSP20"/>
    <property type="match status" value="1"/>
</dbReference>
<sequence length="141" mass="15890">MNTALSRLDRIENLFPDMMRRWARPLQLIDGADLPADIRLDIDENDKEYLVTAEIPGAKKEDVRVSIDGSYVSISAEVRKDEEKKQGRSIVRETYRGSMSRGFSLASEVDDKTAVAKLEDGVLHLTLPKREGSARTTLKIQ</sequence>
<dbReference type="SUPFAM" id="SSF49764">
    <property type="entry name" value="HSP20-like chaperones"/>
    <property type="match status" value="1"/>
</dbReference>
<proteinExistence type="inferred from homology"/>
<dbReference type="CDD" id="cd06464">
    <property type="entry name" value="ACD_sHsps-like"/>
    <property type="match status" value="1"/>
</dbReference>
<dbReference type="EMBL" id="RXFT01000001">
    <property type="protein sequence ID" value="RUR66334.1"/>
    <property type="molecule type" value="Genomic_DNA"/>
</dbReference>
<dbReference type="RefSeq" id="WP_126019888.1">
    <property type="nucleotide sequence ID" value="NZ_RXFT01000001.1"/>
</dbReference>
<evidence type="ECO:0000256" key="1">
    <source>
        <dbReference type="PROSITE-ProRule" id="PRU00285"/>
    </source>
</evidence>
<feature type="domain" description="SHSP" evidence="3">
    <location>
        <begin position="31"/>
        <end position="141"/>
    </location>
</feature>
<dbReference type="PANTHER" id="PTHR11527">
    <property type="entry name" value="HEAT-SHOCK PROTEIN 20 FAMILY MEMBER"/>
    <property type="match status" value="1"/>
</dbReference>
<dbReference type="InterPro" id="IPR002068">
    <property type="entry name" value="A-crystallin/Hsp20_dom"/>
</dbReference>
<reference evidence="4 5" key="1">
    <citation type="submission" date="2018-12" db="EMBL/GenBank/DDBJ databases">
        <title>The genome sequences of Variovorax guangxiensis DSM 27352.</title>
        <authorList>
            <person name="Gao J."/>
            <person name="Sun J."/>
        </authorList>
    </citation>
    <scope>NUCLEOTIDE SEQUENCE [LARGE SCALE GENOMIC DNA]</scope>
    <source>
        <strain evidence="4 5">DSM 27352</strain>
    </source>
</reference>
<gene>
    <name evidence="4" type="ORF">EJP67_04595</name>
</gene>
<comment type="caution">
    <text evidence="4">The sequence shown here is derived from an EMBL/GenBank/DDBJ whole genome shotgun (WGS) entry which is preliminary data.</text>
</comment>
<dbReference type="InterPro" id="IPR031107">
    <property type="entry name" value="Small_HSP"/>
</dbReference>